<proteinExistence type="predicted"/>
<dbReference type="AlphaFoldDB" id="A0A7J9D7N8"/>
<evidence type="ECO:0000313" key="1">
    <source>
        <dbReference type="EMBL" id="MBA0756753.1"/>
    </source>
</evidence>
<dbReference type="Proteomes" id="UP000593579">
    <property type="component" value="Unassembled WGS sequence"/>
</dbReference>
<organism evidence="1 2">
    <name type="scientific">Gossypium gossypioides</name>
    <name type="common">Mexican cotton</name>
    <name type="synonym">Selera gossypioides</name>
    <dbReference type="NCBI Taxonomy" id="34282"/>
    <lineage>
        <taxon>Eukaryota</taxon>
        <taxon>Viridiplantae</taxon>
        <taxon>Streptophyta</taxon>
        <taxon>Embryophyta</taxon>
        <taxon>Tracheophyta</taxon>
        <taxon>Spermatophyta</taxon>
        <taxon>Magnoliopsida</taxon>
        <taxon>eudicotyledons</taxon>
        <taxon>Gunneridae</taxon>
        <taxon>Pentapetalae</taxon>
        <taxon>rosids</taxon>
        <taxon>malvids</taxon>
        <taxon>Malvales</taxon>
        <taxon>Malvaceae</taxon>
        <taxon>Malvoideae</taxon>
        <taxon>Gossypium</taxon>
    </lineage>
</organism>
<comment type="caution">
    <text evidence="1">The sequence shown here is derived from an EMBL/GenBank/DDBJ whole genome shotgun (WGS) entry which is preliminary data.</text>
</comment>
<reference evidence="1 2" key="1">
    <citation type="journal article" date="2019" name="Genome Biol. Evol.">
        <title>Insights into the evolution of the New World diploid cottons (Gossypium, subgenus Houzingenia) based on genome sequencing.</title>
        <authorList>
            <person name="Grover C.E."/>
            <person name="Arick M.A. 2nd"/>
            <person name="Thrash A."/>
            <person name="Conover J.L."/>
            <person name="Sanders W.S."/>
            <person name="Peterson D.G."/>
            <person name="Frelichowski J.E."/>
            <person name="Scheffler J.A."/>
            <person name="Scheffler B.E."/>
            <person name="Wendel J.F."/>
        </authorList>
    </citation>
    <scope>NUCLEOTIDE SEQUENCE [LARGE SCALE GENOMIC DNA]</scope>
    <source>
        <strain evidence="1">5</strain>
        <tissue evidence="1">Leaf</tissue>
    </source>
</reference>
<accession>A0A7J9D7N8</accession>
<name>A0A7J9D7N8_GOSGO</name>
<protein>
    <submittedName>
        <fullName evidence="1">Uncharacterized protein</fullName>
    </submittedName>
</protein>
<evidence type="ECO:0000313" key="2">
    <source>
        <dbReference type="Proteomes" id="UP000593579"/>
    </source>
</evidence>
<sequence length="80" mass="9439">MNTLREDLVVRRGVENIGIIARMIEDTQIKEGNYKLACFDSSLPQIVRKDCRRNRKDELKGIWKYETMLRKRTFGTSMAM</sequence>
<dbReference type="EMBL" id="JABEZY010323740">
    <property type="protein sequence ID" value="MBA0756753.1"/>
    <property type="molecule type" value="Genomic_DNA"/>
</dbReference>
<gene>
    <name evidence="1" type="ORF">Gogos_021599</name>
</gene>
<keyword evidence="2" id="KW-1185">Reference proteome</keyword>